<dbReference type="GO" id="GO:0005786">
    <property type="term" value="C:signal recognition particle, endoplasmic reticulum targeting"/>
    <property type="evidence" value="ECO:0007669"/>
    <property type="project" value="UniProtKB-KW"/>
</dbReference>
<evidence type="ECO:0000256" key="2">
    <source>
        <dbReference type="ARBA" id="ARBA00022490"/>
    </source>
</evidence>
<name>A0A9W8AIX7_9FUNG</name>
<dbReference type="InterPro" id="IPR036521">
    <property type="entry name" value="SRP19-like_sf"/>
</dbReference>
<protein>
    <submittedName>
        <fullName evidence="5">Signal recognition particle subunit</fullName>
    </submittedName>
</protein>
<dbReference type="GO" id="GO:0008312">
    <property type="term" value="F:7S RNA binding"/>
    <property type="evidence" value="ECO:0007669"/>
    <property type="project" value="InterPro"/>
</dbReference>
<dbReference type="OrthoDB" id="2190947at2759"/>
<proteinExistence type="predicted"/>
<dbReference type="Gene3D" id="3.30.56.30">
    <property type="entry name" value="Signal recognition particle, SRP19-like subunit"/>
    <property type="match status" value="1"/>
</dbReference>
<evidence type="ECO:0000256" key="4">
    <source>
        <dbReference type="ARBA" id="ARBA00023274"/>
    </source>
</evidence>
<dbReference type="GO" id="GO:0006617">
    <property type="term" value="P:SRP-dependent cotranslational protein targeting to membrane, signal sequence recognition"/>
    <property type="evidence" value="ECO:0007669"/>
    <property type="project" value="TreeGrafter"/>
</dbReference>
<dbReference type="EMBL" id="JANBPY010002869">
    <property type="protein sequence ID" value="KAJ1953447.1"/>
    <property type="molecule type" value="Genomic_DNA"/>
</dbReference>
<comment type="caution">
    <text evidence="5">The sequence shown here is derived from an EMBL/GenBank/DDBJ whole genome shotgun (WGS) entry which is preliminary data.</text>
</comment>
<accession>A0A9W8AIX7</accession>
<evidence type="ECO:0000256" key="1">
    <source>
        <dbReference type="ARBA" id="ARBA00004496"/>
    </source>
</evidence>
<evidence type="ECO:0000313" key="5">
    <source>
        <dbReference type="EMBL" id="KAJ1953447.1"/>
    </source>
</evidence>
<keyword evidence="4" id="KW-0687">Ribonucleoprotein</keyword>
<keyword evidence="3" id="KW-0733">Signal recognition particle</keyword>
<dbReference type="Pfam" id="PF01922">
    <property type="entry name" value="SRP19"/>
    <property type="match status" value="1"/>
</dbReference>
<sequence length="132" mass="15218">MDYKGKQPYTTTIEEVDDDTIDELDFRLPNVEAVVPHSMPQSERVKYVTDDTAFKSWVCLYPAYFDKSRSVQQGRRVMKALAVDRPRARQIAEAASSLELQILYEPDKIYPRDLLNPGRVKVQLRLENGQLA</sequence>
<comment type="subcellular location">
    <subcellularLocation>
        <location evidence="1">Cytoplasm</location>
    </subcellularLocation>
</comment>
<gene>
    <name evidence="5" type="primary">SEC65</name>
    <name evidence="5" type="ORF">IWQ62_005987</name>
</gene>
<dbReference type="Proteomes" id="UP001150925">
    <property type="component" value="Unassembled WGS sequence"/>
</dbReference>
<reference evidence="5" key="1">
    <citation type="submission" date="2022-07" db="EMBL/GenBank/DDBJ databases">
        <title>Phylogenomic reconstructions and comparative analyses of Kickxellomycotina fungi.</title>
        <authorList>
            <person name="Reynolds N.K."/>
            <person name="Stajich J.E."/>
            <person name="Barry K."/>
            <person name="Grigoriev I.V."/>
            <person name="Crous P."/>
            <person name="Smith M.E."/>
        </authorList>
    </citation>
    <scope>NUCLEOTIDE SEQUENCE</scope>
    <source>
        <strain evidence="5">RSA 1196</strain>
    </source>
</reference>
<feature type="non-terminal residue" evidence="5">
    <location>
        <position position="1"/>
    </location>
</feature>
<keyword evidence="6" id="KW-1185">Reference proteome</keyword>
<dbReference type="AlphaFoldDB" id="A0A9W8AIX7"/>
<evidence type="ECO:0000313" key="6">
    <source>
        <dbReference type="Proteomes" id="UP001150925"/>
    </source>
</evidence>
<dbReference type="PANTHER" id="PTHR17453:SF0">
    <property type="entry name" value="SIGNAL RECOGNITION PARTICLE 19 KDA PROTEIN"/>
    <property type="match status" value="1"/>
</dbReference>
<dbReference type="PANTHER" id="PTHR17453">
    <property type="entry name" value="SIGNAL RECOGNITION PARTICLE 19 KD PROTEIN"/>
    <property type="match status" value="1"/>
</dbReference>
<organism evidence="5 6">
    <name type="scientific">Dispira parvispora</name>
    <dbReference type="NCBI Taxonomy" id="1520584"/>
    <lineage>
        <taxon>Eukaryota</taxon>
        <taxon>Fungi</taxon>
        <taxon>Fungi incertae sedis</taxon>
        <taxon>Zoopagomycota</taxon>
        <taxon>Kickxellomycotina</taxon>
        <taxon>Dimargaritomycetes</taxon>
        <taxon>Dimargaritales</taxon>
        <taxon>Dimargaritaceae</taxon>
        <taxon>Dispira</taxon>
    </lineage>
</organism>
<dbReference type="InterPro" id="IPR002778">
    <property type="entry name" value="Signal_recog_particle_SRP19"/>
</dbReference>
<dbReference type="SUPFAM" id="SSF69695">
    <property type="entry name" value="SRP19"/>
    <property type="match status" value="1"/>
</dbReference>
<evidence type="ECO:0000256" key="3">
    <source>
        <dbReference type="ARBA" id="ARBA00023135"/>
    </source>
</evidence>
<keyword evidence="2" id="KW-0963">Cytoplasm</keyword>